<feature type="chain" id="PRO_5032531891" description="Peptidase M14 domain-containing protein" evidence="15">
    <location>
        <begin position="24"/>
        <end position="873"/>
    </location>
</feature>
<feature type="signal peptide" evidence="15">
    <location>
        <begin position="1"/>
        <end position="23"/>
    </location>
</feature>
<evidence type="ECO:0000256" key="7">
    <source>
        <dbReference type="ARBA" id="ARBA00022723"/>
    </source>
</evidence>
<name>A0A835G7P7_SPOEX</name>
<organism evidence="17 18">
    <name type="scientific">Spodoptera exigua</name>
    <name type="common">Beet armyworm</name>
    <name type="synonym">Noctua fulgens</name>
    <dbReference type="NCBI Taxonomy" id="7107"/>
    <lineage>
        <taxon>Eukaryota</taxon>
        <taxon>Metazoa</taxon>
        <taxon>Ecdysozoa</taxon>
        <taxon>Arthropoda</taxon>
        <taxon>Hexapoda</taxon>
        <taxon>Insecta</taxon>
        <taxon>Pterygota</taxon>
        <taxon>Neoptera</taxon>
        <taxon>Endopterygota</taxon>
        <taxon>Lepidoptera</taxon>
        <taxon>Glossata</taxon>
        <taxon>Ditrysia</taxon>
        <taxon>Noctuoidea</taxon>
        <taxon>Noctuidae</taxon>
        <taxon>Amphipyrinae</taxon>
        <taxon>Spodoptera</taxon>
    </lineage>
</organism>
<dbReference type="Gene3D" id="3.30.70.340">
    <property type="entry name" value="Metallocarboxypeptidase-like"/>
    <property type="match status" value="2"/>
</dbReference>
<evidence type="ECO:0000256" key="6">
    <source>
        <dbReference type="ARBA" id="ARBA00022670"/>
    </source>
</evidence>
<dbReference type="PRINTS" id="PR00765">
    <property type="entry name" value="CRBOXYPTASEA"/>
</dbReference>
<feature type="domain" description="Peptidase M14" evidence="16">
    <location>
        <begin position="123"/>
        <end position="417"/>
    </location>
</feature>
<sequence length="873" mass="102056">MRMNAKTVAFIVILLYNVRICQSKKYNNFTLFSAVPKEPDQLKFLQNLSKQKYINVMFWKKPSVLYEEVHFIVSPSDIELFLERASHFRLKFEVRQKNIERAFEAQTIKKYSRLNTATYTWSYYHNLDDIYQWLQDMALQYPNTLDLSSIGKSVEGRDIYAVSIKRPGNKFKVIVEGGIHGDEWIAVEFVTYLINELVGRNNSRNWRLHDLAKKYDWYIIPIVNPDGYFYTHTTDRLWRKNRRGTANAIGVDLNRNFDYNFGKFDTSEDPKDENYCGPRPFSEPESRLLADFITERKQNLRFYFSFHAYGQKFIIPFSDRINHIDNYNEMENFGKQAILNIYNLYGTKYGIGTTYDTLGLRISGNSASWVKKTLGVRYVFTFLLRDNGHYGFALPPSQIMPTCEETVSGLTELMLAKPRKIRLNLFNKAQKLTSKIHSINFYDCKKYYNYTLFRGIPVENVHLEFFKNLTTVDYVNFWRSPGQLFKPADFIVDPEYKEKFQKDADNLGLYITTIKEDVQQAFDKQTVKTYIRRQMESFDWNSYFRLDDIYQWLRDMAKNFPEEMEIISIGTTHERREILAVKILLKHSTIRSKVIVEGGIHAREWISPAFVTYFINKIIHAPVSNDPILKNIALTYEWYFVPVLNADGYEYSHTHDRLWRKNRNARGSVDLNRNFDHAFGTVGVSSAPNSPTFCGPKAFSELETQAMADFIQSKGLHLEYYFSFHSYGQYMILPYANLKTHSENYGEVYKMCLEAKSKIARRFNIKYTIGYLTSGVSSCWVKSKLRVPYVVTFELRDSGNDGFALHPSKILPTCQETMDGIISLLTPRTTAYAKLHGEHIDSDAAVSQFFNRHLLDKIVLGFNVLLFITVRFD</sequence>
<keyword evidence="18" id="KW-1185">Reference proteome</keyword>
<dbReference type="Gene3D" id="3.40.630.10">
    <property type="entry name" value="Zn peptidases"/>
    <property type="match status" value="2"/>
</dbReference>
<evidence type="ECO:0000256" key="3">
    <source>
        <dbReference type="ARBA" id="ARBA00005988"/>
    </source>
</evidence>
<dbReference type="AlphaFoldDB" id="A0A835G7P7"/>
<evidence type="ECO:0000256" key="2">
    <source>
        <dbReference type="ARBA" id="ARBA00004613"/>
    </source>
</evidence>
<dbReference type="GO" id="GO:0006508">
    <property type="term" value="P:proteolysis"/>
    <property type="evidence" value="ECO:0007669"/>
    <property type="project" value="UniProtKB-KW"/>
</dbReference>
<dbReference type="SMART" id="SM00631">
    <property type="entry name" value="Zn_pept"/>
    <property type="match status" value="2"/>
</dbReference>
<comment type="caution">
    <text evidence="17">The sequence shown here is derived from an EMBL/GenBank/DDBJ whole genome shotgun (WGS) entry which is preliminary data.</text>
</comment>
<comment type="subcellular location">
    <subcellularLocation>
        <location evidence="2">Secreted</location>
    </subcellularLocation>
</comment>
<accession>A0A835G7P7</accession>
<evidence type="ECO:0000256" key="15">
    <source>
        <dbReference type="SAM" id="SignalP"/>
    </source>
</evidence>
<dbReference type="PANTHER" id="PTHR11705">
    <property type="entry name" value="PROTEASE FAMILY M14 CARBOXYPEPTIDASE A,B"/>
    <property type="match status" value="1"/>
</dbReference>
<evidence type="ECO:0000256" key="1">
    <source>
        <dbReference type="ARBA" id="ARBA00001947"/>
    </source>
</evidence>
<dbReference type="CDD" id="cd03860">
    <property type="entry name" value="M14_CP_A-B_like"/>
    <property type="match status" value="1"/>
</dbReference>
<evidence type="ECO:0000256" key="4">
    <source>
        <dbReference type="ARBA" id="ARBA00022525"/>
    </source>
</evidence>
<dbReference type="SUPFAM" id="SSF53187">
    <property type="entry name" value="Zn-dependent exopeptidases"/>
    <property type="match status" value="2"/>
</dbReference>
<evidence type="ECO:0000313" key="17">
    <source>
        <dbReference type="EMBL" id="KAF9410780.1"/>
    </source>
</evidence>
<keyword evidence="11" id="KW-0482">Metalloprotease</keyword>
<dbReference type="PANTHER" id="PTHR11705:SF153">
    <property type="entry name" value="ZINC CARBOXYPEPTIDASE A 1-LIKE PROTEIN"/>
    <property type="match status" value="1"/>
</dbReference>
<dbReference type="EMBL" id="JACKWZ010000246">
    <property type="protein sequence ID" value="KAF9410780.1"/>
    <property type="molecule type" value="Genomic_DNA"/>
</dbReference>
<dbReference type="SUPFAM" id="SSF54897">
    <property type="entry name" value="Protease propeptides/inhibitors"/>
    <property type="match status" value="2"/>
</dbReference>
<keyword evidence="5" id="KW-0121">Carboxypeptidase</keyword>
<dbReference type="Proteomes" id="UP000648187">
    <property type="component" value="Unassembled WGS sequence"/>
</dbReference>
<reference evidence="17" key="1">
    <citation type="submission" date="2020-08" db="EMBL/GenBank/DDBJ databases">
        <title>Spodoptera exigua strain:BAW_Kor-Di-RS1 Genome sequencing and assembly.</title>
        <authorList>
            <person name="Kim J."/>
            <person name="Nam H.Y."/>
            <person name="Kwon M."/>
            <person name="Choi J.H."/>
            <person name="Cho S.R."/>
            <person name="Kim G.-H."/>
        </authorList>
    </citation>
    <scope>NUCLEOTIDE SEQUENCE</scope>
    <source>
        <strain evidence="17">BAW_Kor-Di-RS1</strain>
        <tissue evidence="17">Whole-body</tissue>
    </source>
</reference>
<feature type="active site" description="Proton donor/acceptor" evidence="14">
    <location>
        <position position="794"/>
    </location>
</feature>
<dbReference type="Pfam" id="PF02244">
    <property type="entry name" value="Propep_M14"/>
    <property type="match status" value="2"/>
</dbReference>
<evidence type="ECO:0000256" key="13">
    <source>
        <dbReference type="ARBA" id="ARBA00057299"/>
    </source>
</evidence>
<dbReference type="FunFam" id="3.40.630.10:FF:000040">
    <property type="entry name" value="zinc carboxypeptidase"/>
    <property type="match status" value="2"/>
</dbReference>
<evidence type="ECO:0000259" key="16">
    <source>
        <dbReference type="PROSITE" id="PS52035"/>
    </source>
</evidence>
<keyword evidence="7" id="KW-0479">Metal-binding</keyword>
<comment type="function">
    <text evidence="13">Involved in the digestion of the blood meal.</text>
</comment>
<evidence type="ECO:0000256" key="12">
    <source>
        <dbReference type="ARBA" id="ARBA00023157"/>
    </source>
</evidence>
<evidence type="ECO:0000256" key="5">
    <source>
        <dbReference type="ARBA" id="ARBA00022645"/>
    </source>
</evidence>
<comment type="similarity">
    <text evidence="3 14">Belongs to the peptidase M14 family.</text>
</comment>
<keyword evidence="9" id="KW-0378">Hydrolase</keyword>
<evidence type="ECO:0000313" key="18">
    <source>
        <dbReference type="Proteomes" id="UP000648187"/>
    </source>
</evidence>
<feature type="domain" description="Peptidase M14" evidence="16">
    <location>
        <begin position="542"/>
        <end position="828"/>
    </location>
</feature>
<keyword evidence="4" id="KW-0964">Secreted</keyword>
<gene>
    <name evidence="17" type="ORF">HW555_010239</name>
</gene>
<dbReference type="PROSITE" id="PS52035">
    <property type="entry name" value="PEPTIDASE_M14"/>
    <property type="match status" value="2"/>
</dbReference>
<protein>
    <recommendedName>
        <fullName evidence="16">Peptidase M14 domain-containing protein</fullName>
    </recommendedName>
</protein>
<dbReference type="Pfam" id="PF00246">
    <property type="entry name" value="Peptidase_M14"/>
    <property type="match status" value="2"/>
</dbReference>
<comment type="caution">
    <text evidence="14">Lacks conserved residue(s) required for the propagation of feature annotation.</text>
</comment>
<proteinExistence type="inferred from homology"/>
<keyword evidence="8 15" id="KW-0732">Signal</keyword>
<evidence type="ECO:0000256" key="11">
    <source>
        <dbReference type="ARBA" id="ARBA00023049"/>
    </source>
</evidence>
<keyword evidence="12" id="KW-1015">Disulfide bond</keyword>
<keyword evidence="6" id="KW-0645">Protease</keyword>
<comment type="cofactor">
    <cofactor evidence="1">
        <name>Zn(2+)</name>
        <dbReference type="ChEBI" id="CHEBI:29105"/>
    </cofactor>
</comment>
<evidence type="ECO:0000256" key="10">
    <source>
        <dbReference type="ARBA" id="ARBA00022833"/>
    </source>
</evidence>
<dbReference type="InterPro" id="IPR036990">
    <property type="entry name" value="M14A-like_propep"/>
</dbReference>
<dbReference type="GO" id="GO:0008270">
    <property type="term" value="F:zinc ion binding"/>
    <property type="evidence" value="ECO:0007669"/>
    <property type="project" value="InterPro"/>
</dbReference>
<dbReference type="InterPro" id="IPR000834">
    <property type="entry name" value="Peptidase_M14"/>
</dbReference>
<evidence type="ECO:0000256" key="8">
    <source>
        <dbReference type="ARBA" id="ARBA00022729"/>
    </source>
</evidence>
<dbReference type="GO" id="GO:0004181">
    <property type="term" value="F:metallocarboxypeptidase activity"/>
    <property type="evidence" value="ECO:0007669"/>
    <property type="project" value="InterPro"/>
</dbReference>
<keyword evidence="10" id="KW-0862">Zinc</keyword>
<dbReference type="InterPro" id="IPR003146">
    <property type="entry name" value="M14A_act_pep"/>
</dbReference>
<dbReference type="GO" id="GO:0005615">
    <property type="term" value="C:extracellular space"/>
    <property type="evidence" value="ECO:0007669"/>
    <property type="project" value="TreeGrafter"/>
</dbReference>
<evidence type="ECO:0000256" key="14">
    <source>
        <dbReference type="PROSITE-ProRule" id="PRU01379"/>
    </source>
</evidence>
<evidence type="ECO:0000256" key="9">
    <source>
        <dbReference type="ARBA" id="ARBA00022801"/>
    </source>
</evidence>